<dbReference type="EMBL" id="VJVV01000025">
    <property type="protein sequence ID" value="TRO77757.1"/>
    <property type="molecule type" value="Genomic_DNA"/>
</dbReference>
<keyword evidence="4" id="KW-0488">Methylation</keyword>
<comment type="subcellular location">
    <subcellularLocation>
        <location evidence="1">Cell inner membrane</location>
        <topology evidence="1">Single-pass membrane protein</topology>
    </subcellularLocation>
</comment>
<gene>
    <name evidence="13" type="ORF">FL622_17080</name>
</gene>
<reference evidence="13 14" key="1">
    <citation type="submission" date="2019-07" db="EMBL/GenBank/DDBJ databases">
        <title>Insights of Desulfuromonas acetexigens electromicrobiology.</title>
        <authorList>
            <person name="Katuri K."/>
            <person name="Sapireddy V."/>
            <person name="Shaw D.R."/>
            <person name="Saikaly P."/>
        </authorList>
    </citation>
    <scope>NUCLEOTIDE SEQUENCE [LARGE SCALE GENOMIC DNA]</scope>
    <source>
        <strain evidence="13 14">2873</strain>
    </source>
</reference>
<evidence type="ECO:0000256" key="2">
    <source>
        <dbReference type="ARBA" id="ARBA00021549"/>
    </source>
</evidence>
<accession>A0A550J3E9</accession>
<evidence type="ECO:0000256" key="3">
    <source>
        <dbReference type="ARBA" id="ARBA00022475"/>
    </source>
</evidence>
<evidence type="ECO:0000256" key="8">
    <source>
        <dbReference type="ARBA" id="ARBA00023136"/>
    </source>
</evidence>
<protein>
    <recommendedName>
        <fullName evidence="2">Type II secretion system protein H</fullName>
    </recommendedName>
    <alternativeName>
        <fullName evidence="10">General secretion pathway protein H</fullName>
    </alternativeName>
</protein>
<keyword evidence="7 11" id="KW-1133">Transmembrane helix</keyword>
<keyword evidence="8 11" id="KW-0472">Membrane</keyword>
<sequence>MNKRGFTLIELIITIGIMAILMAFAAPPLVQWRESAQVREVAREILTGLRQARDLAVTSSATVTAVIDLDNHQLVYGGRTRTLAPQVPLEASNINSNDTWATTGTKETNFHPQGNASDKLFIRVNGDDSLVVQIEFTASGRARL</sequence>
<dbReference type="GO" id="GO:0015627">
    <property type="term" value="C:type II protein secretion system complex"/>
    <property type="evidence" value="ECO:0007669"/>
    <property type="project" value="InterPro"/>
</dbReference>
<evidence type="ECO:0000256" key="6">
    <source>
        <dbReference type="ARBA" id="ARBA00022692"/>
    </source>
</evidence>
<evidence type="ECO:0000313" key="13">
    <source>
        <dbReference type="EMBL" id="TRO77757.1"/>
    </source>
</evidence>
<evidence type="ECO:0000313" key="14">
    <source>
        <dbReference type="Proteomes" id="UP000317155"/>
    </source>
</evidence>
<dbReference type="InterPro" id="IPR045584">
    <property type="entry name" value="Pilin-like"/>
</dbReference>
<keyword evidence="5" id="KW-0997">Cell inner membrane</keyword>
<comment type="caution">
    <text evidence="13">The sequence shown here is derived from an EMBL/GenBank/DDBJ whole genome shotgun (WGS) entry which is preliminary data.</text>
</comment>
<dbReference type="AlphaFoldDB" id="A0A550J3E9"/>
<dbReference type="Pfam" id="PF07963">
    <property type="entry name" value="N_methyl"/>
    <property type="match status" value="1"/>
</dbReference>
<evidence type="ECO:0000259" key="12">
    <source>
        <dbReference type="Pfam" id="PF12019"/>
    </source>
</evidence>
<comment type="similarity">
    <text evidence="9">Belongs to the GSP H family.</text>
</comment>
<keyword evidence="14" id="KW-1185">Reference proteome</keyword>
<dbReference type="InterPro" id="IPR022346">
    <property type="entry name" value="T2SS_GspH"/>
</dbReference>
<evidence type="ECO:0000256" key="5">
    <source>
        <dbReference type="ARBA" id="ARBA00022519"/>
    </source>
</evidence>
<dbReference type="NCBIfam" id="TIGR02532">
    <property type="entry name" value="IV_pilin_GFxxxE"/>
    <property type="match status" value="1"/>
</dbReference>
<dbReference type="GO" id="GO:0015628">
    <property type="term" value="P:protein secretion by the type II secretion system"/>
    <property type="evidence" value="ECO:0007669"/>
    <property type="project" value="InterPro"/>
</dbReference>
<evidence type="ECO:0000256" key="10">
    <source>
        <dbReference type="ARBA" id="ARBA00030775"/>
    </source>
</evidence>
<evidence type="ECO:0000256" key="9">
    <source>
        <dbReference type="ARBA" id="ARBA00025772"/>
    </source>
</evidence>
<evidence type="ECO:0000256" key="4">
    <source>
        <dbReference type="ARBA" id="ARBA00022481"/>
    </source>
</evidence>
<dbReference type="GO" id="GO:0005886">
    <property type="term" value="C:plasma membrane"/>
    <property type="evidence" value="ECO:0007669"/>
    <property type="project" value="UniProtKB-SubCell"/>
</dbReference>
<dbReference type="Pfam" id="PF12019">
    <property type="entry name" value="GspH"/>
    <property type="match status" value="1"/>
</dbReference>
<name>A0A550J3E9_9BACT</name>
<dbReference type="Proteomes" id="UP000317155">
    <property type="component" value="Unassembled WGS sequence"/>
</dbReference>
<dbReference type="PROSITE" id="PS00409">
    <property type="entry name" value="PROKAR_NTER_METHYL"/>
    <property type="match status" value="1"/>
</dbReference>
<dbReference type="InterPro" id="IPR012902">
    <property type="entry name" value="N_methyl_site"/>
</dbReference>
<evidence type="ECO:0000256" key="1">
    <source>
        <dbReference type="ARBA" id="ARBA00004377"/>
    </source>
</evidence>
<evidence type="ECO:0000256" key="11">
    <source>
        <dbReference type="SAM" id="Phobius"/>
    </source>
</evidence>
<dbReference type="RefSeq" id="WP_092056555.1">
    <property type="nucleotide sequence ID" value="NZ_FOJJ01000018.1"/>
</dbReference>
<feature type="transmembrane region" description="Helical" evidence="11">
    <location>
        <begin position="6"/>
        <end position="30"/>
    </location>
</feature>
<dbReference type="OrthoDB" id="5397929at2"/>
<proteinExistence type="inferred from homology"/>
<dbReference type="SUPFAM" id="SSF54523">
    <property type="entry name" value="Pili subunits"/>
    <property type="match status" value="1"/>
</dbReference>
<keyword evidence="6 11" id="KW-0812">Transmembrane</keyword>
<evidence type="ECO:0000256" key="7">
    <source>
        <dbReference type="ARBA" id="ARBA00022989"/>
    </source>
</evidence>
<organism evidence="13 14">
    <name type="scientific">Trichloromonas acetexigens</name>
    <dbReference type="NCBI Taxonomy" id="38815"/>
    <lineage>
        <taxon>Bacteria</taxon>
        <taxon>Pseudomonadati</taxon>
        <taxon>Thermodesulfobacteriota</taxon>
        <taxon>Desulfuromonadia</taxon>
        <taxon>Desulfuromonadales</taxon>
        <taxon>Trichloromonadaceae</taxon>
        <taxon>Trichloromonas</taxon>
    </lineage>
</organism>
<keyword evidence="3" id="KW-1003">Cell membrane</keyword>
<feature type="domain" description="General secretion pathway GspH" evidence="12">
    <location>
        <begin position="42"/>
        <end position="136"/>
    </location>
</feature>
<dbReference type="Gene3D" id="3.30.700.10">
    <property type="entry name" value="Glycoprotein, Type 4 Pilin"/>
    <property type="match status" value="1"/>
</dbReference>